<dbReference type="VEuPathDB" id="AmoebaDB:EIN_386890"/>
<protein>
    <submittedName>
        <fullName evidence="1">Uncharacterized protein</fullName>
    </submittedName>
</protein>
<dbReference type="GeneID" id="14890982"/>
<dbReference type="RefSeq" id="XP_004258766.1">
    <property type="nucleotide sequence ID" value="XM_004258718.1"/>
</dbReference>
<sequence>MIEKMKGHKRDSDFVISKLDFSNLEIDNLSVEGGMNTLKGFELLGNGEKLLSVLRPVSVSSQISSPVTRQCQVEERRQNTVMESSSRVCESRFGAMTTAAATTTTTATACNGSIFRDSDFIFNDDSKRDDNNNKRNLKDILGLEQLEEEREEEVKIEEICIEEHPQPQMQIVPQVPEVQQFQQIPQMQIIPEMQIQDCGCWGDCCYYYYPCQEIVYEQAELSQNGEGLNENKSALVEGFLHHSSSSQSFENGFLQSTVFDYWK</sequence>
<dbReference type="KEGG" id="eiv:EIN_386890"/>
<organism evidence="1 2">
    <name type="scientific">Entamoeba invadens IP1</name>
    <dbReference type="NCBI Taxonomy" id="370355"/>
    <lineage>
        <taxon>Eukaryota</taxon>
        <taxon>Amoebozoa</taxon>
        <taxon>Evosea</taxon>
        <taxon>Archamoebae</taxon>
        <taxon>Mastigamoebida</taxon>
        <taxon>Entamoebidae</taxon>
        <taxon>Entamoeba</taxon>
    </lineage>
</organism>
<accession>A0A0A1UAH7</accession>
<keyword evidence="2" id="KW-1185">Reference proteome</keyword>
<evidence type="ECO:0000313" key="2">
    <source>
        <dbReference type="Proteomes" id="UP000014680"/>
    </source>
</evidence>
<proteinExistence type="predicted"/>
<evidence type="ECO:0000313" key="1">
    <source>
        <dbReference type="EMBL" id="ELP91995.1"/>
    </source>
</evidence>
<dbReference type="Proteomes" id="UP000014680">
    <property type="component" value="Unassembled WGS sequence"/>
</dbReference>
<gene>
    <name evidence="1" type="ORF">EIN_386890</name>
</gene>
<reference evidence="1 2" key="1">
    <citation type="submission" date="2012-10" db="EMBL/GenBank/DDBJ databases">
        <authorList>
            <person name="Zafar N."/>
            <person name="Inman J."/>
            <person name="Hall N."/>
            <person name="Lorenzi H."/>
            <person name="Caler E."/>
        </authorList>
    </citation>
    <scope>NUCLEOTIDE SEQUENCE [LARGE SCALE GENOMIC DNA]</scope>
    <source>
        <strain evidence="1 2">IP1</strain>
    </source>
</reference>
<name>A0A0A1UAH7_ENTIV</name>
<dbReference type="AlphaFoldDB" id="A0A0A1UAH7"/>
<dbReference type="EMBL" id="KB206398">
    <property type="protein sequence ID" value="ELP91995.1"/>
    <property type="molecule type" value="Genomic_DNA"/>
</dbReference>